<keyword evidence="1" id="KW-0812">Transmembrane</keyword>
<gene>
    <name evidence="2" type="ORF">SAMN05216352_10884</name>
</gene>
<reference evidence="2 3" key="1">
    <citation type="submission" date="2016-10" db="EMBL/GenBank/DDBJ databases">
        <authorList>
            <person name="de Groot N.N."/>
        </authorList>
    </citation>
    <scope>NUCLEOTIDE SEQUENCE [LARGE SCALE GENOMIC DNA]</scope>
    <source>
        <strain evidence="3">P4B,CCM 7963,CECT 7998,DSM 25260,IBRC-M 10614,KCTC 13821</strain>
    </source>
</reference>
<keyword evidence="3" id="KW-1185">Reference proteome</keyword>
<evidence type="ECO:0000313" key="3">
    <source>
        <dbReference type="Proteomes" id="UP000199017"/>
    </source>
</evidence>
<protein>
    <submittedName>
        <fullName evidence="2">ABC-2 type transport system permease protein</fullName>
    </submittedName>
</protein>
<dbReference type="Proteomes" id="UP000199017">
    <property type="component" value="Unassembled WGS sequence"/>
</dbReference>
<feature type="transmembrane region" description="Helical" evidence="1">
    <location>
        <begin position="332"/>
        <end position="351"/>
    </location>
</feature>
<feature type="transmembrane region" description="Helical" evidence="1">
    <location>
        <begin position="104"/>
        <end position="124"/>
    </location>
</feature>
<proteinExistence type="predicted"/>
<keyword evidence="1" id="KW-1133">Transmembrane helix</keyword>
<accession>A0A1G8KZ84</accession>
<dbReference type="STRING" id="930129.SAMN05216352_10884"/>
<dbReference type="AlphaFoldDB" id="A0A1G8KZ84"/>
<feature type="transmembrane region" description="Helical" evidence="1">
    <location>
        <begin position="298"/>
        <end position="320"/>
    </location>
</feature>
<sequence>MKLKTSLFNPGIQKQNMKQHGWISLIYLIGLLFSVPLQMVLYAADENRTQYQHVEHLFNIGFPLQLLMSFIIPIIAGIFLFRYLQTKSAADMIHSLPIKRGTLYVNHVISGAVMLMIPVWLTAIAASMAVNAYSVFEFISVADVWIWTIVMTIMSLFYFCFSVFIGMMTGMSVAQGILTFIILMLPAGLFVLISTNLNYYLYGFSNEYYTGETITRWAPIVMMSEFNHTPDIPVGRVLIYLFLTVLFGAVGYILYKIRQIETAGQAITFQPLRPIFKYGVTICTMLLGGVYFEQYGTIEWLVFGYIFASLLGYLIAEMILQKTWRIWNGKTFIHYAGYAGMMVILAFVINMDVLGYESNVPDDNQIESVYFGNDVYPLTNSENTDIYISDESYIKNVKELHEYIVQTKPEQVDAHTPYGNNRYVIAYQLENGSTLVRQYELPIEAVEEKLAGIMESEPYKRMQYHVNDLDQELDNIVITASGPIQKNVTISNTEEIQELQQILKYEISSMKLNEMTAAGMNWGHILLEPAAQEENPLLNQPQPDIPWKKSFHELEQWLDEKGYLEQARVMPEDINALEILRVPGGTRGITYPDQVFREQNEQGMEQLVKVKDTEVIEEALEQYRNIGEGEYFVRFLTNNRRTELYGVFPENQVPDKIISAYNNE</sequence>
<dbReference type="PANTHER" id="PTHR39177">
    <property type="entry name" value="ABC TRANSPORTER PERMEASE YTRC-RELATED"/>
    <property type="match status" value="1"/>
</dbReference>
<dbReference type="RefSeq" id="WP_091585945.1">
    <property type="nucleotide sequence ID" value="NZ_FNDU01000008.1"/>
</dbReference>
<feature type="transmembrane region" description="Helical" evidence="1">
    <location>
        <begin position="237"/>
        <end position="255"/>
    </location>
</feature>
<feature type="transmembrane region" description="Helical" evidence="1">
    <location>
        <begin position="275"/>
        <end position="292"/>
    </location>
</feature>
<keyword evidence="1" id="KW-0472">Membrane</keyword>
<evidence type="ECO:0000313" key="2">
    <source>
        <dbReference type="EMBL" id="SDI48825.1"/>
    </source>
</evidence>
<organism evidence="2 3">
    <name type="scientific">Alteribacillus bidgolensis</name>
    <dbReference type="NCBI Taxonomy" id="930129"/>
    <lineage>
        <taxon>Bacteria</taxon>
        <taxon>Bacillati</taxon>
        <taxon>Bacillota</taxon>
        <taxon>Bacilli</taxon>
        <taxon>Bacillales</taxon>
        <taxon>Bacillaceae</taxon>
        <taxon>Alteribacillus</taxon>
    </lineage>
</organism>
<dbReference type="OrthoDB" id="1706490at2"/>
<feature type="transmembrane region" description="Helical" evidence="1">
    <location>
        <begin position="21"/>
        <end position="44"/>
    </location>
</feature>
<name>A0A1G8KZ84_9BACI</name>
<feature type="transmembrane region" description="Helical" evidence="1">
    <location>
        <begin position="177"/>
        <end position="201"/>
    </location>
</feature>
<feature type="transmembrane region" description="Helical" evidence="1">
    <location>
        <begin position="64"/>
        <end position="84"/>
    </location>
</feature>
<evidence type="ECO:0000256" key="1">
    <source>
        <dbReference type="SAM" id="Phobius"/>
    </source>
</evidence>
<dbReference type="InterPro" id="IPR053046">
    <property type="entry name" value="ABC-5_transporter"/>
</dbReference>
<feature type="transmembrane region" description="Helical" evidence="1">
    <location>
        <begin position="144"/>
        <end position="165"/>
    </location>
</feature>
<dbReference type="EMBL" id="FNDU01000008">
    <property type="protein sequence ID" value="SDI48825.1"/>
    <property type="molecule type" value="Genomic_DNA"/>
</dbReference>
<dbReference type="PANTHER" id="PTHR39177:SF1">
    <property type="entry name" value="ABC TRANSPORTER PERMEASE YTRC-RELATED"/>
    <property type="match status" value="1"/>
</dbReference>